<dbReference type="GeneID" id="96008402"/>
<dbReference type="EMBL" id="JAAQHG020000025">
    <property type="protein sequence ID" value="KAL1584621.1"/>
    <property type="molecule type" value="Genomic_DNA"/>
</dbReference>
<proteinExistence type="predicted"/>
<reference evidence="1 2" key="1">
    <citation type="journal article" date="2020" name="Microbiol. Resour. Announc.">
        <title>Draft Genome Sequence of a Cladosporium Species Isolated from the Mesophotic Ascidian Didemnum maculosum.</title>
        <authorList>
            <person name="Gioti A."/>
            <person name="Siaperas R."/>
            <person name="Nikolaivits E."/>
            <person name="Le Goff G."/>
            <person name="Ouazzani J."/>
            <person name="Kotoulas G."/>
            <person name="Topakas E."/>
        </authorList>
    </citation>
    <scope>NUCLEOTIDE SEQUENCE [LARGE SCALE GENOMIC DNA]</scope>
    <source>
        <strain evidence="1 2">TM138-S3</strain>
    </source>
</reference>
<accession>A0AB34KLD3</accession>
<organism evidence="1 2">
    <name type="scientific">Cladosporium halotolerans</name>
    <dbReference type="NCBI Taxonomy" id="1052096"/>
    <lineage>
        <taxon>Eukaryota</taxon>
        <taxon>Fungi</taxon>
        <taxon>Dikarya</taxon>
        <taxon>Ascomycota</taxon>
        <taxon>Pezizomycotina</taxon>
        <taxon>Dothideomycetes</taxon>
        <taxon>Dothideomycetidae</taxon>
        <taxon>Cladosporiales</taxon>
        <taxon>Cladosporiaceae</taxon>
        <taxon>Cladosporium</taxon>
    </lineage>
</organism>
<dbReference type="Proteomes" id="UP000803884">
    <property type="component" value="Unassembled WGS sequence"/>
</dbReference>
<name>A0AB34KLD3_9PEZI</name>
<comment type="caution">
    <text evidence="1">The sequence shown here is derived from an EMBL/GenBank/DDBJ whole genome shotgun (WGS) entry which is preliminary data.</text>
</comment>
<dbReference type="RefSeq" id="XP_069227727.1">
    <property type="nucleotide sequence ID" value="XM_069375564.1"/>
</dbReference>
<gene>
    <name evidence="1" type="ORF">WHR41_06959</name>
</gene>
<sequence>MGLEDETVMNEEEWDLFTADDATDKFKAIGVAEENEYPSSFGTLRKEGLSAKQPILDSKPAFVIAGMRSTD</sequence>
<evidence type="ECO:0000313" key="2">
    <source>
        <dbReference type="Proteomes" id="UP000803884"/>
    </source>
</evidence>
<protein>
    <submittedName>
        <fullName evidence="1">Uncharacterized protein</fullName>
    </submittedName>
</protein>
<dbReference type="AlphaFoldDB" id="A0AB34KLD3"/>
<keyword evidence="2" id="KW-1185">Reference proteome</keyword>
<evidence type="ECO:0000313" key="1">
    <source>
        <dbReference type="EMBL" id="KAL1584621.1"/>
    </source>
</evidence>